<dbReference type="Pfam" id="PF00293">
    <property type="entry name" value="NUDIX"/>
    <property type="match status" value="1"/>
</dbReference>
<evidence type="ECO:0000313" key="4">
    <source>
        <dbReference type="EMBL" id="OGZ00578.1"/>
    </source>
</evidence>
<dbReference type="GO" id="GO:0016787">
    <property type="term" value="F:hydrolase activity"/>
    <property type="evidence" value="ECO:0007669"/>
    <property type="project" value="UniProtKB-KW"/>
</dbReference>
<dbReference type="PANTHER" id="PTHR43046">
    <property type="entry name" value="GDP-MANNOSE MANNOSYL HYDROLASE"/>
    <property type="match status" value="1"/>
</dbReference>
<comment type="cofactor">
    <cofactor evidence="1">
        <name>Mg(2+)</name>
        <dbReference type="ChEBI" id="CHEBI:18420"/>
    </cofactor>
</comment>
<evidence type="ECO:0000259" key="3">
    <source>
        <dbReference type="PROSITE" id="PS51462"/>
    </source>
</evidence>
<dbReference type="AlphaFoldDB" id="A0A1G2CJI4"/>
<comment type="caution">
    <text evidence="4">The sequence shown here is derived from an EMBL/GenBank/DDBJ whole genome shotgun (WGS) entry which is preliminary data.</text>
</comment>
<sequence>MTKGVDHIGVTASFFCHDGKGNFVMALRGANARDEQGRWDIGGGGLEFGEKIEDRLRTEIKEEYCADVIEYEFLGFRDAHREHNGKPTHWISLDFKVRVDHAQVRNGEPHKFDDIRWCTLATLPQPLHSTIPLFFEKYRGKLI</sequence>
<dbReference type="PROSITE" id="PS51462">
    <property type="entry name" value="NUDIX"/>
    <property type="match status" value="1"/>
</dbReference>
<evidence type="ECO:0000313" key="5">
    <source>
        <dbReference type="Proteomes" id="UP000178348"/>
    </source>
</evidence>
<dbReference type="Proteomes" id="UP000178348">
    <property type="component" value="Unassembled WGS sequence"/>
</dbReference>
<evidence type="ECO:0000256" key="2">
    <source>
        <dbReference type="ARBA" id="ARBA00022801"/>
    </source>
</evidence>
<gene>
    <name evidence="4" type="ORF">A2946_02210</name>
</gene>
<dbReference type="EMBL" id="MHLB01000061">
    <property type="protein sequence ID" value="OGZ00578.1"/>
    <property type="molecule type" value="Genomic_DNA"/>
</dbReference>
<dbReference type="Gene3D" id="3.90.79.10">
    <property type="entry name" value="Nucleoside Triphosphate Pyrophosphohydrolase"/>
    <property type="match status" value="1"/>
</dbReference>
<dbReference type="SUPFAM" id="SSF55811">
    <property type="entry name" value="Nudix"/>
    <property type="match status" value="1"/>
</dbReference>
<dbReference type="InterPro" id="IPR000086">
    <property type="entry name" value="NUDIX_hydrolase_dom"/>
</dbReference>
<organism evidence="4 5">
    <name type="scientific">Candidatus Liptonbacteria bacterium RIFCSPLOWO2_01_FULL_53_13</name>
    <dbReference type="NCBI Taxonomy" id="1798651"/>
    <lineage>
        <taxon>Bacteria</taxon>
        <taxon>Candidatus Liptoniibacteriota</taxon>
    </lineage>
</organism>
<dbReference type="PANTHER" id="PTHR43046:SF14">
    <property type="entry name" value="MUTT_NUDIX FAMILY PROTEIN"/>
    <property type="match status" value="1"/>
</dbReference>
<feature type="domain" description="Nudix hydrolase" evidence="3">
    <location>
        <begin position="5"/>
        <end position="140"/>
    </location>
</feature>
<name>A0A1G2CJI4_9BACT</name>
<keyword evidence="2" id="KW-0378">Hydrolase</keyword>
<protein>
    <recommendedName>
        <fullName evidence="3">Nudix hydrolase domain-containing protein</fullName>
    </recommendedName>
</protein>
<accession>A0A1G2CJI4</accession>
<dbReference type="InterPro" id="IPR015797">
    <property type="entry name" value="NUDIX_hydrolase-like_dom_sf"/>
</dbReference>
<evidence type="ECO:0000256" key="1">
    <source>
        <dbReference type="ARBA" id="ARBA00001946"/>
    </source>
</evidence>
<proteinExistence type="predicted"/>
<reference evidence="4 5" key="1">
    <citation type="journal article" date="2016" name="Nat. Commun.">
        <title>Thousands of microbial genomes shed light on interconnected biogeochemical processes in an aquifer system.</title>
        <authorList>
            <person name="Anantharaman K."/>
            <person name="Brown C.T."/>
            <person name="Hug L.A."/>
            <person name="Sharon I."/>
            <person name="Castelle C.J."/>
            <person name="Probst A.J."/>
            <person name="Thomas B.C."/>
            <person name="Singh A."/>
            <person name="Wilkins M.J."/>
            <person name="Karaoz U."/>
            <person name="Brodie E.L."/>
            <person name="Williams K.H."/>
            <person name="Hubbard S.S."/>
            <person name="Banfield J.F."/>
        </authorList>
    </citation>
    <scope>NUCLEOTIDE SEQUENCE [LARGE SCALE GENOMIC DNA]</scope>
</reference>